<dbReference type="Proteomes" id="UP000622552">
    <property type="component" value="Unassembled WGS sequence"/>
</dbReference>
<accession>A0A8J7GIZ4</accession>
<evidence type="ECO:0000313" key="1">
    <source>
        <dbReference type="EMBL" id="MBG6137480.1"/>
    </source>
</evidence>
<comment type="caution">
    <text evidence="1">The sequence shown here is derived from an EMBL/GenBank/DDBJ whole genome shotgun (WGS) entry which is preliminary data.</text>
</comment>
<gene>
    <name evidence="1" type="ORF">IW245_003674</name>
</gene>
<protein>
    <submittedName>
        <fullName evidence="1">Uncharacterized protein</fullName>
    </submittedName>
</protein>
<proteinExistence type="predicted"/>
<organism evidence="1 2">
    <name type="scientific">Longispora fulva</name>
    <dbReference type="NCBI Taxonomy" id="619741"/>
    <lineage>
        <taxon>Bacteria</taxon>
        <taxon>Bacillati</taxon>
        <taxon>Actinomycetota</taxon>
        <taxon>Actinomycetes</taxon>
        <taxon>Micromonosporales</taxon>
        <taxon>Micromonosporaceae</taxon>
        <taxon>Longispora</taxon>
    </lineage>
</organism>
<sequence>MTTTPTLEKTGRALISPAVFDRLTNRVVTDHLIDLPRAERIVDQALGFVATCAANPGAALSPSVEVDMGWHAFLVHTRAYADFCTEVAGRFIHHEPTDETDAKSGGIMRTVKAMRAAGFAVDDELWPNMADCTQCHQGCTDSN</sequence>
<reference evidence="1" key="1">
    <citation type="submission" date="2020-11" db="EMBL/GenBank/DDBJ databases">
        <title>Sequencing the genomes of 1000 actinobacteria strains.</title>
        <authorList>
            <person name="Klenk H.-P."/>
        </authorList>
    </citation>
    <scope>NUCLEOTIDE SEQUENCE</scope>
    <source>
        <strain evidence="1">DSM 45356</strain>
    </source>
</reference>
<keyword evidence="2" id="KW-1185">Reference proteome</keyword>
<dbReference type="EMBL" id="JADOUF010000001">
    <property type="protein sequence ID" value="MBG6137480.1"/>
    <property type="molecule type" value="Genomic_DNA"/>
</dbReference>
<name>A0A8J7GIZ4_9ACTN</name>
<dbReference type="AlphaFoldDB" id="A0A8J7GIZ4"/>
<dbReference type="RefSeq" id="WP_197004343.1">
    <property type="nucleotide sequence ID" value="NZ_BONS01000020.1"/>
</dbReference>
<evidence type="ECO:0000313" key="2">
    <source>
        <dbReference type="Proteomes" id="UP000622552"/>
    </source>
</evidence>